<reference evidence="1 2" key="1">
    <citation type="submission" date="2018-09" db="EMBL/GenBank/DDBJ databases">
        <title>Metagenome Assembled Genomes from an Advanced Water Purification Facility.</title>
        <authorList>
            <person name="Stamps B.W."/>
            <person name="Spear J.R."/>
        </authorList>
    </citation>
    <scope>NUCLEOTIDE SEQUENCE [LARGE SCALE GENOMIC DNA]</scope>
    <source>
        <strain evidence="1">Bin_54_1</strain>
    </source>
</reference>
<protein>
    <submittedName>
        <fullName evidence="1">Uncharacterized protein</fullName>
    </submittedName>
</protein>
<dbReference type="Proteomes" id="UP000321055">
    <property type="component" value="Unassembled WGS sequence"/>
</dbReference>
<evidence type="ECO:0000313" key="2">
    <source>
        <dbReference type="Proteomes" id="UP000321055"/>
    </source>
</evidence>
<comment type="caution">
    <text evidence="1">The sequence shown here is derived from an EMBL/GenBank/DDBJ whole genome shotgun (WGS) entry which is preliminary data.</text>
</comment>
<accession>A0A5C7VXA2</accession>
<dbReference type="EMBL" id="SSFX01000016">
    <property type="protein sequence ID" value="TXI30326.1"/>
    <property type="molecule type" value="Genomic_DNA"/>
</dbReference>
<dbReference type="AlphaFoldDB" id="A0A5C7VXA2"/>
<proteinExistence type="predicted"/>
<evidence type="ECO:0000313" key="1">
    <source>
        <dbReference type="EMBL" id="TXI30326.1"/>
    </source>
</evidence>
<organism evidence="1 2">
    <name type="scientific">Nitrosomonas oligotropha</name>
    <dbReference type="NCBI Taxonomy" id="42354"/>
    <lineage>
        <taxon>Bacteria</taxon>
        <taxon>Pseudomonadati</taxon>
        <taxon>Pseudomonadota</taxon>
        <taxon>Betaproteobacteria</taxon>
        <taxon>Nitrosomonadales</taxon>
        <taxon>Nitrosomonadaceae</taxon>
        <taxon>Nitrosomonas</taxon>
    </lineage>
</organism>
<sequence length="198" mass="22918">MNKSEITKVLSLIAKESANESKRYGVHYYEHDSRTYRSCPEMFIVHSVLNKLRIAGYGVTAEALQGGIWKLAGEENSAPEGTERYRYDLAIWKYAETPIMLCEFKWHFRLSDFHKDAENLVVAQKKLRAIPVIVLLAVEHNKDRLGKILTAEEQFMEDKYGLLRKERSQVKSTARYFCGRVKENEFSYTQVSAMALKL</sequence>
<name>A0A5C7VXA2_9PROT</name>
<gene>
    <name evidence="1" type="ORF">E6Q60_01780</name>
</gene>